<dbReference type="InterPro" id="IPR003841">
    <property type="entry name" value="Na/Pi_transpt"/>
</dbReference>
<dbReference type="SUPFAM" id="SSF109755">
    <property type="entry name" value="PhoU-like"/>
    <property type="match status" value="1"/>
</dbReference>
<dbReference type="EMBL" id="JARPTC010000004">
    <property type="protein sequence ID" value="MDO7786371.1"/>
    <property type="molecule type" value="Genomic_DNA"/>
</dbReference>
<sequence>MSWQTAILSMIGGMGLLLYGMYVLSEGLQKIAGKKLREALSSLTNNRLIGMVLGAFVTILFQSSTATTVVLVSLTSASIISLRQTLAVILGADIGTTVTAQLIALKVTEISLPVVGIGATIIFFSKRHKHKRIGQVLMGFGLLFLGLKIMSDTMYPLRDDPMFAKVLLQMSDSPLLAMIVAAVFTFLVHSSAATIGIIMLLSMQHMITLEPAIFMLFGANVGTAFTAILSSLGSSRESQRVATAHLLFKAVGVILFLPFVGPLAELMMKLTSSPGFQVANVHTLFNLAIAALFVPFVSHFARFLEIIVPEKKEASADIAPKYLDESLFSTPEVAIGMASKEIMHISDHVTDMTKQVYPLFKTYDPDLAEQIHQKENHIDLLSTATNKYLTHLLRQPLTRDEFNKTMGLVHIVRDFEYIGDVIEKNILYKAESKYVNNLDFSTEGHTDIYTMHTKIVELTHMVNTALATNSCVMAERAKTLQEDIVDLEFRLRMSHIARMQKGAHETENTSFIHMDVINAYLRISEHLRNIALALTDEVSCTWHDEALILTPPSEVWEANGNQHKSTKVES</sequence>
<dbReference type="NCBIfam" id="NF037997">
    <property type="entry name" value="Na_Pi_symport"/>
    <property type="match status" value="1"/>
</dbReference>
<evidence type="ECO:0000256" key="2">
    <source>
        <dbReference type="ARBA" id="ARBA00022475"/>
    </source>
</evidence>
<protein>
    <submittedName>
        <fullName evidence="8">Na/Pi cotransporter family protein</fullName>
    </submittedName>
</protein>
<proteinExistence type="predicted"/>
<dbReference type="InterPro" id="IPR004633">
    <property type="entry name" value="NaPi_cotrn-rel/YqeW-like"/>
</dbReference>
<feature type="transmembrane region" description="Helical" evidence="6">
    <location>
        <begin position="175"/>
        <end position="201"/>
    </location>
</feature>
<evidence type="ECO:0000259" key="7">
    <source>
        <dbReference type="Pfam" id="PF01895"/>
    </source>
</evidence>
<feature type="transmembrane region" description="Helical" evidence="6">
    <location>
        <begin position="136"/>
        <end position="155"/>
    </location>
</feature>
<dbReference type="Pfam" id="PF01895">
    <property type="entry name" value="PhoU"/>
    <property type="match status" value="1"/>
</dbReference>
<evidence type="ECO:0000313" key="8">
    <source>
        <dbReference type="EMBL" id="MDO7786371.1"/>
    </source>
</evidence>
<dbReference type="PANTHER" id="PTHR10010">
    <property type="entry name" value="SOLUTE CARRIER FAMILY 34 SODIUM PHOSPHATE , MEMBER 2-RELATED"/>
    <property type="match status" value="1"/>
</dbReference>
<evidence type="ECO:0000256" key="6">
    <source>
        <dbReference type="SAM" id="Phobius"/>
    </source>
</evidence>
<comment type="caution">
    <text evidence="8">The sequence shown here is derived from an EMBL/GenBank/DDBJ whole genome shotgun (WGS) entry which is preliminary data.</text>
</comment>
<dbReference type="RefSeq" id="WP_304541354.1">
    <property type="nucleotide sequence ID" value="NZ_JARPTC010000004.1"/>
</dbReference>
<dbReference type="Proteomes" id="UP001172911">
    <property type="component" value="Unassembled WGS sequence"/>
</dbReference>
<keyword evidence="3 6" id="KW-0812">Transmembrane</keyword>
<accession>A0AAW7ZAM1</accession>
<dbReference type="GO" id="GO:0005436">
    <property type="term" value="F:sodium:phosphate symporter activity"/>
    <property type="evidence" value="ECO:0007669"/>
    <property type="project" value="InterPro"/>
</dbReference>
<dbReference type="GO" id="GO:0044341">
    <property type="term" value="P:sodium-dependent phosphate transport"/>
    <property type="evidence" value="ECO:0007669"/>
    <property type="project" value="InterPro"/>
</dbReference>
<keyword evidence="5 6" id="KW-0472">Membrane</keyword>
<gene>
    <name evidence="8" type="ORF">P6N53_03950</name>
</gene>
<evidence type="ECO:0000256" key="5">
    <source>
        <dbReference type="ARBA" id="ARBA00023136"/>
    </source>
</evidence>
<comment type="subcellular location">
    <subcellularLocation>
        <location evidence="1">Cell membrane</location>
        <topology evidence="1">Multi-pass membrane protein</topology>
    </subcellularLocation>
</comment>
<feature type="transmembrane region" description="Helical" evidence="6">
    <location>
        <begin position="49"/>
        <end position="82"/>
    </location>
</feature>
<feature type="transmembrane region" description="Helical" evidence="6">
    <location>
        <begin position="284"/>
        <end position="304"/>
    </location>
</feature>
<dbReference type="InterPro" id="IPR026022">
    <property type="entry name" value="PhoU_dom"/>
</dbReference>
<evidence type="ECO:0000313" key="9">
    <source>
        <dbReference type="Proteomes" id="UP001172911"/>
    </source>
</evidence>
<feature type="transmembrane region" description="Helical" evidence="6">
    <location>
        <begin position="246"/>
        <end position="264"/>
    </location>
</feature>
<keyword evidence="9" id="KW-1185">Reference proteome</keyword>
<keyword evidence="4 6" id="KW-1133">Transmembrane helix</keyword>
<organism evidence="8 9">
    <name type="scientific">Desulforamulus aquiferis</name>
    <dbReference type="NCBI Taxonomy" id="1397668"/>
    <lineage>
        <taxon>Bacteria</taxon>
        <taxon>Bacillati</taxon>
        <taxon>Bacillota</taxon>
        <taxon>Clostridia</taxon>
        <taxon>Eubacteriales</taxon>
        <taxon>Peptococcaceae</taxon>
        <taxon>Desulforamulus</taxon>
    </lineage>
</organism>
<reference evidence="8" key="2">
    <citation type="submission" date="2023-03" db="EMBL/GenBank/DDBJ databases">
        <authorList>
            <person name="Zhang Z."/>
        </authorList>
    </citation>
    <scope>NUCLEOTIDE SEQUENCE</scope>
    <source>
        <strain evidence="8">DSA</strain>
    </source>
</reference>
<dbReference type="Gene3D" id="1.20.58.220">
    <property type="entry name" value="Phosphate transport system protein phou homolog 2, domain 2"/>
    <property type="match status" value="1"/>
</dbReference>
<dbReference type="PANTHER" id="PTHR10010:SF46">
    <property type="entry name" value="SODIUM-DEPENDENT PHOSPHATE TRANSPORT PROTEIN 2B"/>
    <property type="match status" value="1"/>
</dbReference>
<feature type="domain" description="PhoU" evidence="7">
    <location>
        <begin position="342"/>
        <end position="423"/>
    </location>
</feature>
<reference evidence="8" key="1">
    <citation type="journal article" date="2023" name="J. Hazard. Mater.">
        <title>Anaerobic biodegradation of pyrene and benzo[a]pyrene by a new sulfate-reducing Desulforamulus aquiferis strain DSA.</title>
        <authorList>
            <person name="Zhang Z."/>
            <person name="Sun J."/>
            <person name="Gong X."/>
            <person name="Wang C."/>
            <person name="Wang H."/>
        </authorList>
    </citation>
    <scope>NUCLEOTIDE SEQUENCE</scope>
    <source>
        <strain evidence="8">DSA</strain>
    </source>
</reference>
<dbReference type="InterPro" id="IPR038078">
    <property type="entry name" value="PhoU-like_sf"/>
</dbReference>
<feature type="transmembrane region" description="Helical" evidence="6">
    <location>
        <begin position="102"/>
        <end position="124"/>
    </location>
</feature>
<feature type="transmembrane region" description="Helical" evidence="6">
    <location>
        <begin position="213"/>
        <end position="234"/>
    </location>
</feature>
<evidence type="ECO:0000256" key="3">
    <source>
        <dbReference type="ARBA" id="ARBA00022692"/>
    </source>
</evidence>
<keyword evidence="2" id="KW-1003">Cell membrane</keyword>
<dbReference type="AlphaFoldDB" id="A0AAW7ZAM1"/>
<dbReference type="Pfam" id="PF02690">
    <property type="entry name" value="Na_Pi_cotrans"/>
    <property type="match status" value="2"/>
</dbReference>
<dbReference type="GO" id="GO:0005886">
    <property type="term" value="C:plasma membrane"/>
    <property type="evidence" value="ECO:0007669"/>
    <property type="project" value="UniProtKB-SubCell"/>
</dbReference>
<evidence type="ECO:0000256" key="4">
    <source>
        <dbReference type="ARBA" id="ARBA00022989"/>
    </source>
</evidence>
<name>A0AAW7ZAM1_9FIRM</name>
<evidence type="ECO:0000256" key="1">
    <source>
        <dbReference type="ARBA" id="ARBA00004651"/>
    </source>
</evidence>
<feature type="transmembrane region" description="Helical" evidence="6">
    <location>
        <begin position="6"/>
        <end position="28"/>
    </location>
</feature>
<dbReference type="NCBIfam" id="TIGR00704">
    <property type="entry name" value="NaPi_cotrn_rel"/>
    <property type="match status" value="1"/>
</dbReference>